<dbReference type="InterPro" id="IPR012327">
    <property type="entry name" value="MeTrfase_D12"/>
</dbReference>
<comment type="similarity">
    <text evidence="1 7">Belongs to the N(4)/N(6)-methyltransferase family.</text>
</comment>
<dbReference type="RefSeq" id="WP_082161376.1">
    <property type="nucleotide sequence ID" value="NZ_CBTJ020000111.1"/>
</dbReference>
<dbReference type="PROSITE" id="PS00092">
    <property type="entry name" value="N6_MTASE"/>
    <property type="match status" value="1"/>
</dbReference>
<dbReference type="PANTHER" id="PTHR30481:SF3">
    <property type="entry name" value="DNA ADENINE METHYLASE"/>
    <property type="match status" value="1"/>
</dbReference>
<dbReference type="GO" id="GO:0006298">
    <property type="term" value="P:mismatch repair"/>
    <property type="evidence" value="ECO:0007669"/>
    <property type="project" value="TreeGrafter"/>
</dbReference>
<dbReference type="EMBL" id="CBTJ020000111">
    <property type="protein sequence ID" value="CDI04421.1"/>
    <property type="molecule type" value="Genomic_DNA"/>
</dbReference>
<keyword evidence="4 7" id="KW-0808">Transferase</keyword>
<evidence type="ECO:0000256" key="6">
    <source>
        <dbReference type="ARBA" id="ARBA00047942"/>
    </source>
</evidence>
<evidence type="ECO:0000313" key="9">
    <source>
        <dbReference type="Proteomes" id="UP000035760"/>
    </source>
</evidence>
<dbReference type="AlphaFoldDB" id="W6M8V9"/>
<dbReference type="InterPro" id="IPR002052">
    <property type="entry name" value="DNA_methylase_N6_adenine_CS"/>
</dbReference>
<dbReference type="InterPro" id="IPR023095">
    <property type="entry name" value="Ade_MeTrfase_dom_2"/>
</dbReference>
<dbReference type="NCBIfam" id="TIGR00571">
    <property type="entry name" value="dam"/>
    <property type="match status" value="1"/>
</dbReference>
<dbReference type="InterPro" id="IPR012263">
    <property type="entry name" value="M_m6A_EcoRV"/>
</dbReference>
<dbReference type="Gene3D" id="3.40.50.150">
    <property type="entry name" value="Vaccinia Virus protein VP39"/>
    <property type="match status" value="1"/>
</dbReference>
<dbReference type="GO" id="GO:0032259">
    <property type="term" value="P:methylation"/>
    <property type="evidence" value="ECO:0007669"/>
    <property type="project" value="UniProtKB-KW"/>
</dbReference>
<evidence type="ECO:0000256" key="7">
    <source>
        <dbReference type="RuleBase" id="RU361257"/>
    </source>
</evidence>
<keyword evidence="5 7" id="KW-0949">S-adenosyl-L-methionine</keyword>
<dbReference type="GO" id="GO:0009007">
    <property type="term" value="F:site-specific DNA-methyltransferase (adenine-specific) activity"/>
    <property type="evidence" value="ECO:0007669"/>
    <property type="project" value="UniProtKB-UniRule"/>
</dbReference>
<dbReference type="PANTHER" id="PTHR30481">
    <property type="entry name" value="DNA ADENINE METHYLASE"/>
    <property type="match status" value="1"/>
</dbReference>
<evidence type="ECO:0000256" key="5">
    <source>
        <dbReference type="ARBA" id="ARBA00022691"/>
    </source>
</evidence>
<dbReference type="OrthoDB" id="9805629at2"/>
<evidence type="ECO:0000313" key="8">
    <source>
        <dbReference type="EMBL" id="CDI04421.1"/>
    </source>
</evidence>
<reference evidence="8" key="1">
    <citation type="submission" date="2013-07" db="EMBL/GenBank/DDBJ databases">
        <authorList>
            <person name="McIlroy S."/>
        </authorList>
    </citation>
    <scope>NUCLEOTIDE SEQUENCE [LARGE SCALE GENOMIC DNA]</scope>
    <source>
        <strain evidence="8">Run_A_D11</strain>
    </source>
</reference>
<dbReference type="GO" id="GO:0043565">
    <property type="term" value="F:sequence-specific DNA binding"/>
    <property type="evidence" value="ECO:0007669"/>
    <property type="project" value="TreeGrafter"/>
</dbReference>
<organism evidence="8 9">
    <name type="scientific">Candidatus Competibacter denitrificans Run_A_D11</name>
    <dbReference type="NCBI Taxonomy" id="1400863"/>
    <lineage>
        <taxon>Bacteria</taxon>
        <taxon>Pseudomonadati</taxon>
        <taxon>Pseudomonadota</taxon>
        <taxon>Gammaproteobacteria</taxon>
        <taxon>Candidatus Competibacteraceae</taxon>
        <taxon>Candidatus Competibacter</taxon>
    </lineage>
</organism>
<dbReference type="EC" id="2.1.1.72" evidence="2 7"/>
<proteinExistence type="inferred from homology"/>
<dbReference type="GO" id="GO:1904047">
    <property type="term" value="F:S-adenosyl-L-methionine binding"/>
    <property type="evidence" value="ECO:0007669"/>
    <property type="project" value="TreeGrafter"/>
</dbReference>
<gene>
    <name evidence="8" type="ORF">BN873_980022</name>
</gene>
<comment type="catalytic activity">
    <reaction evidence="6 7">
        <text>a 2'-deoxyadenosine in DNA + S-adenosyl-L-methionine = an N(6)-methyl-2'-deoxyadenosine in DNA + S-adenosyl-L-homocysteine + H(+)</text>
        <dbReference type="Rhea" id="RHEA:15197"/>
        <dbReference type="Rhea" id="RHEA-COMP:12418"/>
        <dbReference type="Rhea" id="RHEA-COMP:12419"/>
        <dbReference type="ChEBI" id="CHEBI:15378"/>
        <dbReference type="ChEBI" id="CHEBI:57856"/>
        <dbReference type="ChEBI" id="CHEBI:59789"/>
        <dbReference type="ChEBI" id="CHEBI:90615"/>
        <dbReference type="ChEBI" id="CHEBI:90616"/>
        <dbReference type="EC" id="2.1.1.72"/>
    </reaction>
</comment>
<accession>W6M8V9</accession>
<keyword evidence="9" id="KW-1185">Reference proteome</keyword>
<evidence type="ECO:0000256" key="3">
    <source>
        <dbReference type="ARBA" id="ARBA00022603"/>
    </source>
</evidence>
<dbReference type="STRING" id="1400863.BN873_980022"/>
<dbReference type="PIRSF" id="PIRSF000398">
    <property type="entry name" value="M_m6A_EcoRV"/>
    <property type="match status" value="1"/>
</dbReference>
<dbReference type="PRINTS" id="PR00505">
    <property type="entry name" value="D12N6MTFRASE"/>
</dbReference>
<sequence length="308" mass="35071">MKKVPHPIQYQGSKRNLAPIILQYIPQGVDCLIEPFAGSAAISIAVAARHMAKTYLINDLNEPLVELLRLIVESPSNVASFYETVWNEQYSDSIEHYYRVREGFNRTQDPRLFLYLLARCVKGSVRYNSEGMFNQSPDKRRHGTRPQTMRANILSVSKLLKEKTEFSSLDYKAVLAKAKKLDLVYMDPPYQGVCGDRDSRYFSGITHANFVAALEELNSRDISYIVSYDGRRGEKAFGELLPASLELARVELEAGRSSQSTLLGRDEITYESLYLSRALTDRLPCKPKDYHQPKAQQYVLLEPQAQYA</sequence>
<evidence type="ECO:0000256" key="2">
    <source>
        <dbReference type="ARBA" id="ARBA00011900"/>
    </source>
</evidence>
<evidence type="ECO:0000256" key="4">
    <source>
        <dbReference type="ARBA" id="ARBA00022679"/>
    </source>
</evidence>
<protein>
    <recommendedName>
        <fullName evidence="2 7">Site-specific DNA-methyltransferase (adenine-specific)</fullName>
        <ecNumber evidence="2 7">2.1.1.72</ecNumber>
    </recommendedName>
</protein>
<dbReference type="Pfam" id="PF02086">
    <property type="entry name" value="MethyltransfD12"/>
    <property type="match status" value="1"/>
</dbReference>
<dbReference type="Gene3D" id="1.10.1020.10">
    <property type="entry name" value="Adenine-specific Methyltransferase, Domain 2"/>
    <property type="match status" value="1"/>
</dbReference>
<evidence type="ECO:0000256" key="1">
    <source>
        <dbReference type="ARBA" id="ARBA00006594"/>
    </source>
</evidence>
<dbReference type="SUPFAM" id="SSF53335">
    <property type="entry name" value="S-adenosyl-L-methionine-dependent methyltransferases"/>
    <property type="match status" value="1"/>
</dbReference>
<keyword evidence="3 7" id="KW-0489">Methyltransferase</keyword>
<comment type="caution">
    <text evidence="8">The sequence shown here is derived from an EMBL/GenBank/DDBJ whole genome shotgun (WGS) entry which is preliminary data.</text>
</comment>
<dbReference type="GO" id="GO:0009307">
    <property type="term" value="P:DNA restriction-modification system"/>
    <property type="evidence" value="ECO:0007669"/>
    <property type="project" value="InterPro"/>
</dbReference>
<name>W6M8V9_9GAMM</name>
<dbReference type="Proteomes" id="UP000035760">
    <property type="component" value="Unassembled WGS sequence"/>
</dbReference>
<reference evidence="8" key="2">
    <citation type="submission" date="2014-03" db="EMBL/GenBank/DDBJ databases">
        <title>Candidatus Competibacter-lineage genomes retrieved from metagenomes reveal functional metabolic diversity.</title>
        <authorList>
            <person name="McIlroy S.J."/>
            <person name="Albertsen M."/>
            <person name="Andresen E.K."/>
            <person name="Saunders A.M."/>
            <person name="Kristiansen R."/>
            <person name="Stokholm-Bjerregaard M."/>
            <person name="Nielsen K.L."/>
            <person name="Nielsen P.H."/>
        </authorList>
    </citation>
    <scope>NUCLEOTIDE SEQUENCE</scope>
    <source>
        <strain evidence="8">Run_A_D11</strain>
    </source>
</reference>
<dbReference type="InterPro" id="IPR029063">
    <property type="entry name" value="SAM-dependent_MTases_sf"/>
</dbReference>